<dbReference type="EMBL" id="LSRC01000005">
    <property type="protein sequence ID" value="KXI19037.1"/>
    <property type="molecule type" value="Genomic_DNA"/>
</dbReference>
<evidence type="ECO:0000313" key="2">
    <source>
        <dbReference type="Proteomes" id="UP000070505"/>
    </source>
</evidence>
<dbReference type="PATRIC" id="fig|2702.101.peg.139"/>
<protein>
    <submittedName>
        <fullName evidence="1">Uncharacterized protein</fullName>
    </submittedName>
</protein>
<dbReference type="Proteomes" id="UP000070505">
    <property type="component" value="Unassembled WGS sequence"/>
</dbReference>
<organism evidence="1 2">
    <name type="scientific">Gardnerella vaginalis</name>
    <dbReference type="NCBI Taxonomy" id="2702"/>
    <lineage>
        <taxon>Bacteria</taxon>
        <taxon>Bacillati</taxon>
        <taxon>Actinomycetota</taxon>
        <taxon>Actinomycetes</taxon>
        <taxon>Bifidobacteriales</taxon>
        <taxon>Bifidobacteriaceae</taxon>
        <taxon>Gardnerella</taxon>
    </lineage>
</organism>
<reference evidence="1 2" key="1">
    <citation type="submission" date="2016-02" db="EMBL/GenBank/DDBJ databases">
        <authorList>
            <person name="Wen L."/>
            <person name="He K."/>
            <person name="Yang H."/>
        </authorList>
    </citation>
    <scope>NUCLEOTIDE SEQUENCE [LARGE SCALE GENOMIC DNA]</scope>
    <source>
        <strain evidence="1 2">CMW7778B</strain>
    </source>
</reference>
<dbReference type="AlphaFoldDB" id="A0A135ZBJ4"/>
<evidence type="ECO:0000313" key="1">
    <source>
        <dbReference type="EMBL" id="KXI19037.1"/>
    </source>
</evidence>
<proteinExistence type="predicted"/>
<name>A0A135ZBJ4_GARVA</name>
<accession>A0A135ZBJ4</accession>
<sequence>MLFRVISQKQKKKPAKMTGLKEKKSSTHFTHNMLIMPTMLIMLTRNTKHAKNFIYERLD</sequence>
<comment type="caution">
    <text evidence="1">The sequence shown here is derived from an EMBL/GenBank/DDBJ whole genome shotgun (WGS) entry which is preliminary data.</text>
</comment>
<gene>
    <name evidence="1" type="ORF">HMPREF3230_00141</name>
</gene>